<protein>
    <submittedName>
        <fullName evidence="1">Uncharacterized protein</fullName>
    </submittedName>
</protein>
<organism evidence="1 2">
    <name type="scientific">Tanacetum coccineum</name>
    <dbReference type="NCBI Taxonomy" id="301880"/>
    <lineage>
        <taxon>Eukaryota</taxon>
        <taxon>Viridiplantae</taxon>
        <taxon>Streptophyta</taxon>
        <taxon>Embryophyta</taxon>
        <taxon>Tracheophyta</taxon>
        <taxon>Spermatophyta</taxon>
        <taxon>Magnoliopsida</taxon>
        <taxon>eudicotyledons</taxon>
        <taxon>Gunneridae</taxon>
        <taxon>Pentapetalae</taxon>
        <taxon>asterids</taxon>
        <taxon>campanulids</taxon>
        <taxon>Asterales</taxon>
        <taxon>Asteraceae</taxon>
        <taxon>Asteroideae</taxon>
        <taxon>Anthemideae</taxon>
        <taxon>Anthemidinae</taxon>
        <taxon>Tanacetum</taxon>
    </lineage>
</organism>
<dbReference type="EMBL" id="BQNB010017350">
    <property type="protein sequence ID" value="GJT62150.1"/>
    <property type="molecule type" value="Genomic_DNA"/>
</dbReference>
<evidence type="ECO:0000313" key="1">
    <source>
        <dbReference type="EMBL" id="GJT62150.1"/>
    </source>
</evidence>
<gene>
    <name evidence="1" type="ORF">Tco_1005683</name>
</gene>
<comment type="caution">
    <text evidence="1">The sequence shown here is derived from an EMBL/GenBank/DDBJ whole genome shotgun (WGS) entry which is preliminary data.</text>
</comment>
<accession>A0ABQ5FFP8</accession>
<reference evidence="1" key="2">
    <citation type="submission" date="2022-01" db="EMBL/GenBank/DDBJ databases">
        <authorList>
            <person name="Yamashiro T."/>
            <person name="Shiraishi A."/>
            <person name="Satake H."/>
            <person name="Nakayama K."/>
        </authorList>
    </citation>
    <scope>NUCLEOTIDE SEQUENCE</scope>
</reference>
<dbReference type="Proteomes" id="UP001151760">
    <property type="component" value="Unassembled WGS sequence"/>
</dbReference>
<evidence type="ECO:0000313" key="2">
    <source>
        <dbReference type="Proteomes" id="UP001151760"/>
    </source>
</evidence>
<sequence>MVIASSTLGREKYQLGSSRSPLLSPRIARIVKTLSFDIHKEVGYQQKGQKTSQNGQNWSMEWKAVQNQGLESKMTKSESLSEDSRVINGAGGNWKNYY</sequence>
<proteinExistence type="predicted"/>
<keyword evidence="2" id="KW-1185">Reference proteome</keyword>
<name>A0ABQ5FFP8_9ASTR</name>
<reference evidence="1" key="1">
    <citation type="journal article" date="2022" name="Int. J. Mol. Sci.">
        <title>Draft Genome of Tanacetum Coccineum: Genomic Comparison of Closely Related Tanacetum-Family Plants.</title>
        <authorList>
            <person name="Yamashiro T."/>
            <person name="Shiraishi A."/>
            <person name="Nakayama K."/>
            <person name="Satake H."/>
        </authorList>
    </citation>
    <scope>NUCLEOTIDE SEQUENCE</scope>
</reference>